<evidence type="ECO:0000313" key="15">
    <source>
        <dbReference type="EMBL" id="GMN52774.1"/>
    </source>
</evidence>
<keyword evidence="9 12" id="KW-1133">Transmembrane helix</keyword>
<evidence type="ECO:0000256" key="2">
    <source>
        <dbReference type="ARBA" id="ARBA00022527"/>
    </source>
</evidence>
<evidence type="ECO:0000256" key="11">
    <source>
        <dbReference type="ARBA" id="ARBA00023180"/>
    </source>
</evidence>
<keyword evidence="8" id="KW-0067">ATP-binding</keyword>
<comment type="caution">
    <text evidence="15">The sequence shown here is derived from an EMBL/GenBank/DDBJ whole genome shotgun (WGS) entry which is preliminary data.</text>
</comment>
<dbReference type="GO" id="GO:0030247">
    <property type="term" value="F:polysaccharide binding"/>
    <property type="evidence" value="ECO:0007669"/>
    <property type="project" value="InterPro"/>
</dbReference>
<dbReference type="InterPro" id="IPR000719">
    <property type="entry name" value="Prot_kinase_dom"/>
</dbReference>
<dbReference type="SMART" id="SM00220">
    <property type="entry name" value="S_TKc"/>
    <property type="match status" value="1"/>
</dbReference>
<keyword evidence="2" id="KW-0723">Serine/threonine-protein kinase</keyword>
<dbReference type="Gene3D" id="3.30.200.20">
    <property type="entry name" value="Phosphorylase Kinase, domain 1"/>
    <property type="match status" value="1"/>
</dbReference>
<dbReference type="InterPro" id="IPR045874">
    <property type="entry name" value="LRK10/LRL21-25-like"/>
</dbReference>
<dbReference type="AlphaFoldDB" id="A0AA88AHN8"/>
<feature type="transmembrane region" description="Helical" evidence="12">
    <location>
        <begin position="247"/>
        <end position="275"/>
    </location>
</feature>
<dbReference type="PROSITE" id="PS50011">
    <property type="entry name" value="PROTEIN_KINASE_DOM"/>
    <property type="match status" value="1"/>
</dbReference>
<evidence type="ECO:0000256" key="10">
    <source>
        <dbReference type="ARBA" id="ARBA00023136"/>
    </source>
</evidence>
<evidence type="ECO:0000256" key="13">
    <source>
        <dbReference type="SAM" id="SignalP"/>
    </source>
</evidence>
<dbReference type="FunFam" id="1.10.510.10:FF:000590">
    <property type="entry name" value="PR5-like receptor kinase"/>
    <property type="match status" value="1"/>
</dbReference>
<keyword evidence="7" id="KW-0418">Kinase</keyword>
<reference evidence="15" key="1">
    <citation type="submission" date="2023-07" db="EMBL/GenBank/DDBJ databases">
        <title>draft genome sequence of fig (Ficus carica).</title>
        <authorList>
            <person name="Takahashi T."/>
            <person name="Nishimura K."/>
        </authorList>
    </citation>
    <scope>NUCLEOTIDE SEQUENCE</scope>
</reference>
<dbReference type="EMBL" id="BTGU01000043">
    <property type="protein sequence ID" value="GMN52774.1"/>
    <property type="molecule type" value="Genomic_DNA"/>
</dbReference>
<evidence type="ECO:0000256" key="5">
    <source>
        <dbReference type="ARBA" id="ARBA00022729"/>
    </source>
</evidence>
<evidence type="ECO:0000256" key="6">
    <source>
        <dbReference type="ARBA" id="ARBA00022741"/>
    </source>
</evidence>
<comment type="subcellular location">
    <subcellularLocation>
        <location evidence="1">Membrane</location>
        <topology evidence="1">Single-pass type I membrane protein</topology>
    </subcellularLocation>
</comment>
<dbReference type="GO" id="GO:0005524">
    <property type="term" value="F:ATP binding"/>
    <property type="evidence" value="ECO:0007669"/>
    <property type="project" value="UniProtKB-KW"/>
</dbReference>
<dbReference type="InterPro" id="IPR025287">
    <property type="entry name" value="WAK_GUB"/>
</dbReference>
<organism evidence="15 16">
    <name type="scientific">Ficus carica</name>
    <name type="common">Common fig</name>
    <dbReference type="NCBI Taxonomy" id="3494"/>
    <lineage>
        <taxon>Eukaryota</taxon>
        <taxon>Viridiplantae</taxon>
        <taxon>Streptophyta</taxon>
        <taxon>Embryophyta</taxon>
        <taxon>Tracheophyta</taxon>
        <taxon>Spermatophyta</taxon>
        <taxon>Magnoliopsida</taxon>
        <taxon>eudicotyledons</taxon>
        <taxon>Gunneridae</taxon>
        <taxon>Pentapetalae</taxon>
        <taxon>rosids</taxon>
        <taxon>fabids</taxon>
        <taxon>Rosales</taxon>
        <taxon>Moraceae</taxon>
        <taxon>Ficeae</taxon>
        <taxon>Ficus</taxon>
    </lineage>
</organism>
<keyword evidence="5 13" id="KW-0732">Signal</keyword>
<keyword evidence="3" id="KW-0808">Transferase</keyword>
<gene>
    <name evidence="15" type="ORF">TIFTF001_021929</name>
</gene>
<keyword evidence="16" id="KW-1185">Reference proteome</keyword>
<dbReference type="PANTHER" id="PTHR27009">
    <property type="entry name" value="RUST RESISTANCE KINASE LR10-RELATED"/>
    <property type="match status" value="1"/>
</dbReference>
<feature type="domain" description="Protein kinase" evidence="14">
    <location>
        <begin position="310"/>
        <end position="573"/>
    </location>
</feature>
<keyword evidence="11" id="KW-0325">Glycoprotein</keyword>
<dbReference type="InterPro" id="IPR001245">
    <property type="entry name" value="Ser-Thr/Tyr_kinase_cat_dom"/>
</dbReference>
<dbReference type="InterPro" id="IPR011009">
    <property type="entry name" value="Kinase-like_dom_sf"/>
</dbReference>
<name>A0AA88AHN8_FICCA</name>
<feature type="signal peptide" evidence="13">
    <location>
        <begin position="1"/>
        <end position="24"/>
    </location>
</feature>
<evidence type="ECO:0000256" key="3">
    <source>
        <dbReference type="ARBA" id="ARBA00022679"/>
    </source>
</evidence>
<dbReference type="FunFam" id="3.30.200.20:FF:000178">
    <property type="entry name" value="serine/threonine-protein kinase PBS1-like"/>
    <property type="match status" value="1"/>
</dbReference>
<dbReference type="GO" id="GO:0004674">
    <property type="term" value="F:protein serine/threonine kinase activity"/>
    <property type="evidence" value="ECO:0007669"/>
    <property type="project" value="UniProtKB-KW"/>
</dbReference>
<accession>A0AA88AHN8</accession>
<proteinExistence type="predicted"/>
<protein>
    <recommendedName>
        <fullName evidence="14">Protein kinase domain-containing protein</fullName>
    </recommendedName>
</protein>
<evidence type="ECO:0000256" key="1">
    <source>
        <dbReference type="ARBA" id="ARBA00004479"/>
    </source>
</evidence>
<sequence>MGFASLKWLSILVIIMMIINNCLADDELKAGQDHEYMYCEESRCGENEPPIRFPFRLKDSQPSHCGYPGFDLSCTSSDRTALVLPLSKLYVQDIDYVSQEIIVYDPYDCLEVQLIQQIVNLSSNFIHFKYRSRMNNSSYVVFNCSQEDTYRSLCFSSVLLPSNREIQDMSESTLYCTKMYEIESLPDDLYMLWKNAGLSFSLTWSKPDCRGCEAEGKRCKLTKHAGAEHDETECFNVLEPRKGISKIALAIVATIGLLICCSLAVGATFYIHSLVQKDKENRLRIEKFLEDYTALIPSRYTYADIKKITTGFKDKLGQGAYGMVFKDKLSNDIVVAVKILNISTKENGEEFINEVATLARIHHVNVVRLVGYCAEGVKRALVYEFMPNGSLDKFLSSAAAGGADRSLSWETLHNIALGIAKGIEYLHQGCDQRILHFDIKPHNILLNQNFVPKISDFGLAKLCSKDQSVVSITTGRGTIGYIAPEVFSRNFGNVSCKSDDYSFGMLLLEMVGGRKNTNVTEENVDEIYYPEWVYNLLQEGEDFRILIEEERDAETAKKLAIVGLLCVQWHPISRPTMTFVVQMLEGNKELSVPPNPFNSAAPSKANTKIRPRRMALELEVIAENERSFWKQSSFRLSLVLSLALPLHGCGYIFGSGSQSSLGKHPLI</sequence>
<dbReference type="Pfam" id="PF13947">
    <property type="entry name" value="GUB_WAK_bind"/>
    <property type="match status" value="1"/>
</dbReference>
<evidence type="ECO:0000256" key="4">
    <source>
        <dbReference type="ARBA" id="ARBA00022692"/>
    </source>
</evidence>
<dbReference type="Pfam" id="PF07714">
    <property type="entry name" value="PK_Tyr_Ser-Thr"/>
    <property type="match status" value="1"/>
</dbReference>
<evidence type="ECO:0000256" key="9">
    <source>
        <dbReference type="ARBA" id="ARBA00022989"/>
    </source>
</evidence>
<dbReference type="PROSITE" id="PS00108">
    <property type="entry name" value="PROTEIN_KINASE_ST"/>
    <property type="match status" value="1"/>
</dbReference>
<dbReference type="GO" id="GO:0016020">
    <property type="term" value="C:membrane"/>
    <property type="evidence" value="ECO:0007669"/>
    <property type="project" value="UniProtKB-SubCell"/>
</dbReference>
<keyword evidence="4 12" id="KW-0812">Transmembrane</keyword>
<evidence type="ECO:0000313" key="16">
    <source>
        <dbReference type="Proteomes" id="UP001187192"/>
    </source>
</evidence>
<evidence type="ECO:0000256" key="12">
    <source>
        <dbReference type="SAM" id="Phobius"/>
    </source>
</evidence>
<dbReference type="SUPFAM" id="SSF56112">
    <property type="entry name" value="Protein kinase-like (PK-like)"/>
    <property type="match status" value="1"/>
</dbReference>
<dbReference type="Proteomes" id="UP001187192">
    <property type="component" value="Unassembled WGS sequence"/>
</dbReference>
<keyword evidence="6" id="KW-0547">Nucleotide-binding</keyword>
<keyword evidence="10 12" id="KW-0472">Membrane</keyword>
<dbReference type="InterPro" id="IPR008271">
    <property type="entry name" value="Ser/Thr_kinase_AS"/>
</dbReference>
<dbReference type="Gene3D" id="1.10.510.10">
    <property type="entry name" value="Transferase(Phosphotransferase) domain 1"/>
    <property type="match status" value="1"/>
</dbReference>
<feature type="chain" id="PRO_5041691489" description="Protein kinase domain-containing protein" evidence="13">
    <location>
        <begin position="25"/>
        <end position="667"/>
    </location>
</feature>
<evidence type="ECO:0000256" key="7">
    <source>
        <dbReference type="ARBA" id="ARBA00022777"/>
    </source>
</evidence>
<evidence type="ECO:0000256" key="8">
    <source>
        <dbReference type="ARBA" id="ARBA00022840"/>
    </source>
</evidence>
<evidence type="ECO:0000259" key="14">
    <source>
        <dbReference type="PROSITE" id="PS50011"/>
    </source>
</evidence>